<dbReference type="EMBL" id="JAUSVX010000003">
    <property type="protein sequence ID" value="MDQ0469078.1"/>
    <property type="molecule type" value="Genomic_DNA"/>
</dbReference>
<sequence>MPAVTIRNLPEATHRALKLRAAQHGRSTEAEIRDILENAVRSQDRVKLGMLLAEIGRRAGLRDDDLAFDRHKAPAEPVRFE</sequence>
<feature type="domain" description="Antitoxin FitA-like ribbon-helix-helix" evidence="1">
    <location>
        <begin position="2"/>
        <end position="40"/>
    </location>
</feature>
<dbReference type="SUPFAM" id="SSF47598">
    <property type="entry name" value="Ribbon-helix-helix"/>
    <property type="match status" value="1"/>
</dbReference>
<proteinExistence type="predicted"/>
<evidence type="ECO:0000313" key="2">
    <source>
        <dbReference type="EMBL" id="MDQ0469078.1"/>
    </source>
</evidence>
<dbReference type="Pfam" id="PF22513">
    <property type="entry name" value="FitA-like_RHH"/>
    <property type="match status" value="1"/>
</dbReference>
<evidence type="ECO:0000259" key="1">
    <source>
        <dbReference type="Pfam" id="PF22513"/>
    </source>
</evidence>
<dbReference type="InterPro" id="IPR053853">
    <property type="entry name" value="FitA-like_RHH"/>
</dbReference>
<protein>
    <submittedName>
        <fullName evidence="2">Plasmid stability protein</fullName>
    </submittedName>
</protein>
<comment type="caution">
    <text evidence="2">The sequence shown here is derived from an EMBL/GenBank/DDBJ whole genome shotgun (WGS) entry which is preliminary data.</text>
</comment>
<keyword evidence="3" id="KW-1185">Reference proteome</keyword>
<dbReference type="InterPro" id="IPR010985">
    <property type="entry name" value="Ribbon_hlx_hlx"/>
</dbReference>
<dbReference type="Proteomes" id="UP001242480">
    <property type="component" value="Unassembled WGS sequence"/>
</dbReference>
<name>A0ABU0J6J0_9HYPH</name>
<dbReference type="Gene3D" id="1.10.1220.10">
    <property type="entry name" value="Met repressor-like"/>
    <property type="match status" value="1"/>
</dbReference>
<gene>
    <name evidence="2" type="ORF">QO011_002089</name>
</gene>
<organism evidence="2 3">
    <name type="scientific">Labrys wisconsinensis</name>
    <dbReference type="NCBI Taxonomy" id="425677"/>
    <lineage>
        <taxon>Bacteria</taxon>
        <taxon>Pseudomonadati</taxon>
        <taxon>Pseudomonadota</taxon>
        <taxon>Alphaproteobacteria</taxon>
        <taxon>Hyphomicrobiales</taxon>
        <taxon>Xanthobacteraceae</taxon>
        <taxon>Labrys</taxon>
    </lineage>
</organism>
<accession>A0ABU0J6J0</accession>
<dbReference type="InterPro" id="IPR013321">
    <property type="entry name" value="Arc_rbn_hlx_hlx"/>
</dbReference>
<reference evidence="2 3" key="1">
    <citation type="submission" date="2023-07" db="EMBL/GenBank/DDBJ databases">
        <title>Genomic Encyclopedia of Type Strains, Phase IV (KMG-IV): sequencing the most valuable type-strain genomes for metagenomic binning, comparative biology and taxonomic classification.</title>
        <authorList>
            <person name="Goeker M."/>
        </authorList>
    </citation>
    <scope>NUCLEOTIDE SEQUENCE [LARGE SCALE GENOMIC DNA]</scope>
    <source>
        <strain evidence="2 3">DSM 19619</strain>
    </source>
</reference>
<dbReference type="RefSeq" id="WP_307271260.1">
    <property type="nucleotide sequence ID" value="NZ_JAUSVX010000003.1"/>
</dbReference>
<evidence type="ECO:0000313" key="3">
    <source>
        <dbReference type="Proteomes" id="UP001242480"/>
    </source>
</evidence>